<evidence type="ECO:0000313" key="4">
    <source>
        <dbReference type="EMBL" id="RCH80221.1"/>
    </source>
</evidence>
<organism evidence="4 5">
    <name type="scientific">Rhizopus stolonifer</name>
    <name type="common">Rhizopus nigricans</name>
    <dbReference type="NCBI Taxonomy" id="4846"/>
    <lineage>
        <taxon>Eukaryota</taxon>
        <taxon>Fungi</taxon>
        <taxon>Fungi incertae sedis</taxon>
        <taxon>Mucoromycota</taxon>
        <taxon>Mucoromycotina</taxon>
        <taxon>Mucoromycetes</taxon>
        <taxon>Mucorales</taxon>
        <taxon>Mucorineae</taxon>
        <taxon>Rhizopodaceae</taxon>
        <taxon>Rhizopus</taxon>
    </lineage>
</organism>
<dbReference type="GO" id="GO:0004867">
    <property type="term" value="F:serine-type endopeptidase inhibitor activity"/>
    <property type="evidence" value="ECO:0007669"/>
    <property type="project" value="InterPro"/>
</dbReference>
<evidence type="ECO:0000313" key="5">
    <source>
        <dbReference type="Proteomes" id="UP000253551"/>
    </source>
</evidence>
<protein>
    <recommendedName>
        <fullName evidence="3">Subtilisin inhibitor domain-containing protein</fullName>
    </recommendedName>
</protein>
<dbReference type="InterPro" id="IPR036819">
    <property type="entry name" value="Subtilisin_inhibitor-like_sf"/>
</dbReference>
<keyword evidence="2" id="KW-0732">Signal</keyword>
<proteinExistence type="predicted"/>
<dbReference type="Pfam" id="PF00720">
    <property type="entry name" value="SSI"/>
    <property type="match status" value="1"/>
</dbReference>
<evidence type="ECO:0000256" key="2">
    <source>
        <dbReference type="SAM" id="SignalP"/>
    </source>
</evidence>
<reference evidence="4 5" key="1">
    <citation type="journal article" date="2018" name="G3 (Bethesda)">
        <title>Phylogenetic and Phylogenomic Definition of Rhizopus Species.</title>
        <authorList>
            <person name="Gryganskyi A.P."/>
            <person name="Golan J."/>
            <person name="Dolatabadi S."/>
            <person name="Mondo S."/>
            <person name="Robb S."/>
            <person name="Idnurm A."/>
            <person name="Muszewska A."/>
            <person name="Steczkiewicz K."/>
            <person name="Masonjones S."/>
            <person name="Liao H.L."/>
            <person name="Gajdeczka M.T."/>
            <person name="Anike F."/>
            <person name="Vuek A."/>
            <person name="Anishchenko I.M."/>
            <person name="Voigt K."/>
            <person name="de Hoog G.S."/>
            <person name="Smith M.E."/>
            <person name="Heitman J."/>
            <person name="Vilgalys R."/>
            <person name="Stajich J.E."/>
        </authorList>
    </citation>
    <scope>NUCLEOTIDE SEQUENCE [LARGE SCALE GENOMIC DNA]</scope>
    <source>
        <strain evidence="4 5">LSU 92-RS-03</strain>
    </source>
</reference>
<feature type="signal peptide" evidence="2">
    <location>
        <begin position="1"/>
        <end position="20"/>
    </location>
</feature>
<dbReference type="InterPro" id="IPR023549">
    <property type="entry name" value="Subtilisin_inhibitor"/>
</dbReference>
<feature type="domain" description="Subtilisin inhibitor" evidence="3">
    <location>
        <begin position="31"/>
        <end position="105"/>
    </location>
</feature>
<evidence type="ECO:0000256" key="1">
    <source>
        <dbReference type="ARBA" id="ARBA00011738"/>
    </source>
</evidence>
<comment type="subunit">
    <text evidence="1">Homodimer.</text>
</comment>
<gene>
    <name evidence="4" type="ORF">CU098_006289</name>
</gene>
<dbReference type="InterPro" id="IPR000691">
    <property type="entry name" value="Prot_inh_I16_SSI"/>
</dbReference>
<dbReference type="SUPFAM" id="SSF55399">
    <property type="entry name" value="Subtilisin inhibitor"/>
    <property type="match status" value="1"/>
</dbReference>
<keyword evidence="5" id="KW-1185">Reference proteome</keyword>
<dbReference type="PRINTS" id="PR00294">
    <property type="entry name" value="SSBTLNINHBTR"/>
</dbReference>
<name>A0A367IRV1_RHIST</name>
<sequence>MLRKICLFVIISCVLSLVSATYLDINRSVPTTDEVKHYVLYCHPPGGTHPKPVQACEKIASVHGNLSLLTPAPAIDCIAGGDAVTVEVKGRYNNRRIHFKSTYPNGCLAYVVLGDIYA</sequence>
<accession>A0A367IRV1</accession>
<feature type="chain" id="PRO_5016570967" description="Subtilisin inhibitor domain-containing protein" evidence="2">
    <location>
        <begin position="21"/>
        <end position="118"/>
    </location>
</feature>
<evidence type="ECO:0000259" key="3">
    <source>
        <dbReference type="Pfam" id="PF00720"/>
    </source>
</evidence>
<dbReference type="AlphaFoldDB" id="A0A367IRV1"/>
<comment type="caution">
    <text evidence="4">The sequence shown here is derived from an EMBL/GenBank/DDBJ whole genome shotgun (WGS) entry which is preliminary data.</text>
</comment>
<dbReference type="OrthoDB" id="10270160at2759"/>
<dbReference type="Proteomes" id="UP000253551">
    <property type="component" value="Unassembled WGS sequence"/>
</dbReference>
<dbReference type="EMBL" id="PJQM01006118">
    <property type="protein sequence ID" value="RCH80221.1"/>
    <property type="molecule type" value="Genomic_DNA"/>
</dbReference>
<dbReference type="Gene3D" id="3.30.350.10">
    <property type="entry name" value="Subtilisin inhibitor-like"/>
    <property type="match status" value="1"/>
</dbReference>